<dbReference type="GO" id="GO:0000976">
    <property type="term" value="F:transcription cis-regulatory region binding"/>
    <property type="evidence" value="ECO:0007669"/>
    <property type="project" value="TreeGrafter"/>
</dbReference>
<dbReference type="PANTHER" id="PTHR30146">
    <property type="entry name" value="LACI-RELATED TRANSCRIPTIONAL REPRESSOR"/>
    <property type="match status" value="1"/>
</dbReference>
<accession>A0A839AAG6</accession>
<evidence type="ECO:0000256" key="3">
    <source>
        <dbReference type="ARBA" id="ARBA00023163"/>
    </source>
</evidence>
<evidence type="ECO:0000313" key="5">
    <source>
        <dbReference type="EMBL" id="MBA5776024.1"/>
    </source>
</evidence>
<dbReference type="SMART" id="SM00354">
    <property type="entry name" value="HTH_LACI"/>
    <property type="match status" value="1"/>
</dbReference>
<evidence type="ECO:0000313" key="6">
    <source>
        <dbReference type="Proteomes" id="UP000541109"/>
    </source>
</evidence>
<keyword evidence="3" id="KW-0804">Transcription</keyword>
<dbReference type="SUPFAM" id="SSF53822">
    <property type="entry name" value="Periplasmic binding protein-like I"/>
    <property type="match status" value="1"/>
</dbReference>
<organism evidence="5 6">
    <name type="scientific">Stappia albiluteola</name>
    <dbReference type="NCBI Taxonomy" id="2758565"/>
    <lineage>
        <taxon>Bacteria</taxon>
        <taxon>Pseudomonadati</taxon>
        <taxon>Pseudomonadota</taxon>
        <taxon>Alphaproteobacteria</taxon>
        <taxon>Hyphomicrobiales</taxon>
        <taxon>Stappiaceae</taxon>
        <taxon>Stappia</taxon>
    </lineage>
</organism>
<dbReference type="Proteomes" id="UP000541109">
    <property type="component" value="Unassembled WGS sequence"/>
</dbReference>
<dbReference type="InterPro" id="IPR046335">
    <property type="entry name" value="LacI/GalR-like_sensor"/>
</dbReference>
<dbReference type="CDD" id="cd01392">
    <property type="entry name" value="HTH_LacI"/>
    <property type="match status" value="1"/>
</dbReference>
<evidence type="ECO:0000259" key="4">
    <source>
        <dbReference type="PROSITE" id="PS50932"/>
    </source>
</evidence>
<dbReference type="InterPro" id="IPR010982">
    <property type="entry name" value="Lambda_DNA-bd_dom_sf"/>
</dbReference>
<dbReference type="EMBL" id="JACFXV010000034">
    <property type="protein sequence ID" value="MBA5776024.1"/>
    <property type="molecule type" value="Genomic_DNA"/>
</dbReference>
<dbReference type="SUPFAM" id="SSF47413">
    <property type="entry name" value="lambda repressor-like DNA-binding domains"/>
    <property type="match status" value="1"/>
</dbReference>
<dbReference type="Pfam" id="PF13377">
    <property type="entry name" value="Peripla_BP_3"/>
    <property type="match status" value="1"/>
</dbReference>
<dbReference type="Pfam" id="PF00356">
    <property type="entry name" value="LacI"/>
    <property type="match status" value="1"/>
</dbReference>
<keyword evidence="2 5" id="KW-0238">DNA-binding</keyword>
<comment type="caution">
    <text evidence="5">The sequence shown here is derived from an EMBL/GenBank/DDBJ whole genome shotgun (WGS) entry which is preliminary data.</text>
</comment>
<dbReference type="PROSITE" id="PS00356">
    <property type="entry name" value="HTH_LACI_1"/>
    <property type="match status" value="1"/>
</dbReference>
<protein>
    <submittedName>
        <fullName evidence="5">LacI family DNA-binding transcriptional regulator</fullName>
    </submittedName>
</protein>
<dbReference type="RefSeq" id="WP_182162032.1">
    <property type="nucleotide sequence ID" value="NZ_JACFXV010000034.1"/>
</dbReference>
<sequence>MKSPVDRPRSSLSDVARKAGVSTATVSLALRDSPRIPAKTREKVRSAAIAVGYRYNRQAASLRTQCSMTVGLLITDVANPYFAALAGGAEAELERRGYLTFLLNSGDSTERQDKQITSLLEHGVDGILLSPAGNTTAGLVETITSSGVPVVQVSRTVAGLDCDAVGPDNREAAREAVRHLVSLGHRRIAFIGGEQGSSARRERLCGYRQGLNENGLAFHPRLEPLAAPTRENGAALARQLLEAPEPPTAALCYHDMMALGALEGAVAAGRTVGEDFAVVGFDDIVAAALSHPALTTVHIDAETIGREAARQLIARMAGDRSPPRRLVIPAHLVVRASCGAAASAAANTPGQ</sequence>
<dbReference type="PANTHER" id="PTHR30146:SF109">
    <property type="entry name" value="HTH-TYPE TRANSCRIPTIONAL REGULATOR GALS"/>
    <property type="match status" value="1"/>
</dbReference>
<reference evidence="5 6" key="1">
    <citation type="submission" date="2020-07" db="EMBL/GenBank/DDBJ databases">
        <title>Stappia sp., F7233, whole genome shotgun sequencing project.</title>
        <authorList>
            <person name="Jiang S."/>
            <person name="Liu Z.W."/>
            <person name="Du Z.J."/>
        </authorList>
    </citation>
    <scope>NUCLEOTIDE SEQUENCE [LARGE SCALE GENOMIC DNA]</scope>
    <source>
        <strain evidence="5 6">F7233</strain>
    </source>
</reference>
<proteinExistence type="predicted"/>
<name>A0A839AAG6_9HYPH</name>
<dbReference type="InterPro" id="IPR028082">
    <property type="entry name" value="Peripla_BP_I"/>
</dbReference>
<dbReference type="CDD" id="cd06289">
    <property type="entry name" value="PBP1_MalI-like"/>
    <property type="match status" value="1"/>
</dbReference>
<dbReference type="AlphaFoldDB" id="A0A839AAG6"/>
<dbReference type="InterPro" id="IPR000843">
    <property type="entry name" value="HTH_LacI"/>
</dbReference>
<dbReference type="Gene3D" id="3.40.50.2300">
    <property type="match status" value="2"/>
</dbReference>
<evidence type="ECO:0000256" key="2">
    <source>
        <dbReference type="ARBA" id="ARBA00023125"/>
    </source>
</evidence>
<dbReference type="Gene3D" id="1.10.260.40">
    <property type="entry name" value="lambda repressor-like DNA-binding domains"/>
    <property type="match status" value="1"/>
</dbReference>
<evidence type="ECO:0000256" key="1">
    <source>
        <dbReference type="ARBA" id="ARBA00023015"/>
    </source>
</evidence>
<feature type="domain" description="HTH lacI-type" evidence="4">
    <location>
        <begin position="10"/>
        <end position="64"/>
    </location>
</feature>
<keyword evidence="1" id="KW-0805">Transcription regulation</keyword>
<keyword evidence="6" id="KW-1185">Reference proteome</keyword>
<dbReference type="PROSITE" id="PS50932">
    <property type="entry name" value="HTH_LACI_2"/>
    <property type="match status" value="1"/>
</dbReference>
<gene>
    <name evidence="5" type="ORF">H2509_02670</name>
</gene>
<dbReference type="GO" id="GO:0003700">
    <property type="term" value="F:DNA-binding transcription factor activity"/>
    <property type="evidence" value="ECO:0007669"/>
    <property type="project" value="TreeGrafter"/>
</dbReference>